<dbReference type="Gene3D" id="3.20.20.105">
    <property type="entry name" value="Queuine tRNA-ribosyltransferase-like"/>
    <property type="match status" value="1"/>
</dbReference>
<feature type="binding site" evidence="7">
    <location>
        <position position="214"/>
    </location>
    <ligand>
        <name>substrate</name>
    </ligand>
</feature>
<comment type="subunit">
    <text evidence="7">Homodimer. Within each dimer, one monomer is responsible for RNA recognition and catalysis, while the other monomer binds to the replacement base PreQ1.</text>
</comment>
<evidence type="ECO:0000313" key="9">
    <source>
        <dbReference type="EMBL" id="AWM41071.1"/>
    </source>
</evidence>
<evidence type="ECO:0000259" key="8">
    <source>
        <dbReference type="Pfam" id="PF01702"/>
    </source>
</evidence>
<keyword evidence="5 7" id="KW-0671">Queuosine biosynthesis</keyword>
<dbReference type="NCBIfam" id="TIGR00449">
    <property type="entry name" value="tgt_general"/>
    <property type="match status" value="1"/>
</dbReference>
<evidence type="ECO:0000256" key="3">
    <source>
        <dbReference type="ARBA" id="ARBA00022679"/>
    </source>
</evidence>
<dbReference type="InterPro" id="IPR036511">
    <property type="entry name" value="TGT-like_sf"/>
</dbReference>
<dbReference type="GO" id="GO:0005829">
    <property type="term" value="C:cytosol"/>
    <property type="evidence" value="ECO:0007669"/>
    <property type="project" value="TreeGrafter"/>
</dbReference>
<reference evidence="9 10" key="1">
    <citation type="submission" date="2018-01" db="EMBL/GenBank/DDBJ databases">
        <title>G. obscuriglobus.</title>
        <authorList>
            <person name="Franke J."/>
            <person name="Blomberg W."/>
            <person name="Selmecki A."/>
        </authorList>
    </citation>
    <scope>NUCLEOTIDE SEQUENCE [LARGE SCALE GENOMIC DNA]</scope>
    <source>
        <strain evidence="9 10">DSM 5831</strain>
    </source>
</reference>
<dbReference type="UniPathway" id="UPA00392"/>
<name>A0A2Z3H869_9BACT</name>
<dbReference type="InterPro" id="IPR002616">
    <property type="entry name" value="tRNA_ribo_trans-like"/>
</dbReference>
<protein>
    <recommendedName>
        <fullName evidence="7">Queuine tRNA-ribosyltransferase</fullName>
        <ecNumber evidence="7">2.4.2.29</ecNumber>
    </recommendedName>
    <alternativeName>
        <fullName evidence="7">Guanine insertion enzyme</fullName>
    </alternativeName>
    <alternativeName>
        <fullName evidence="7">tRNA-guanine transglycosylase</fullName>
    </alternativeName>
</protein>
<comment type="similarity">
    <text evidence="7">Belongs to the queuine tRNA-ribosyltransferase family.</text>
</comment>
<dbReference type="InterPro" id="IPR050076">
    <property type="entry name" value="ArchSynthase1/Queuine_TRR"/>
</dbReference>
<evidence type="ECO:0000313" key="10">
    <source>
        <dbReference type="Proteomes" id="UP000245802"/>
    </source>
</evidence>
<dbReference type="Proteomes" id="UP000245802">
    <property type="component" value="Chromosome"/>
</dbReference>
<dbReference type="Pfam" id="PF01702">
    <property type="entry name" value="TGT"/>
    <property type="match status" value="1"/>
</dbReference>
<comment type="function">
    <text evidence="7">Catalyzes the base-exchange of a guanine (G) residue with the queuine precursor 7-aminomethyl-7-deazaguanine (PreQ1) at position 34 (anticodon wobble position) in tRNAs with GU(N) anticodons (tRNA-Asp, -Asn, -His and -Tyr). Catalysis occurs through a double-displacement mechanism. The nucleophile active site attacks the C1' of nucleotide 34 to detach the guanine base from the RNA, forming a covalent enzyme-RNA intermediate. The proton acceptor active site deprotonates the incoming PreQ1, allowing a nucleophilic attack on the C1' of the ribose to form the product. After dissociation, two additional enzymatic reactions on the tRNA convert PreQ1 to queuine (Q), resulting in the hypermodified nucleoside queuosine (7-(((4,5-cis-dihydroxy-2-cyclopenten-1-yl)amino)methyl)-7-deazaguanosine).</text>
</comment>
<gene>
    <name evidence="7" type="primary">tgt</name>
    <name evidence="9" type="ORF">C1280_31515</name>
</gene>
<dbReference type="GO" id="GO:0008616">
    <property type="term" value="P:tRNA queuosine(34) biosynthetic process"/>
    <property type="evidence" value="ECO:0007669"/>
    <property type="project" value="UniProtKB-UniRule"/>
</dbReference>
<dbReference type="GO" id="GO:0046872">
    <property type="term" value="F:metal ion binding"/>
    <property type="evidence" value="ECO:0007669"/>
    <property type="project" value="UniProtKB-KW"/>
</dbReference>
<dbReference type="EC" id="2.4.2.29" evidence="7"/>
<evidence type="ECO:0000256" key="5">
    <source>
        <dbReference type="ARBA" id="ARBA00022785"/>
    </source>
</evidence>
<dbReference type="OrthoDB" id="9805417at2"/>
<dbReference type="EMBL" id="CP025958">
    <property type="protein sequence ID" value="AWM41071.1"/>
    <property type="molecule type" value="Genomic_DNA"/>
</dbReference>
<keyword evidence="7" id="KW-0862">Zinc</keyword>
<comment type="cofactor">
    <cofactor evidence="7">
        <name>Zn(2+)</name>
        <dbReference type="ChEBI" id="CHEBI:29105"/>
    </cofactor>
    <text evidence="7">Binds 1 zinc ion per subunit.</text>
</comment>
<dbReference type="GO" id="GO:0008479">
    <property type="term" value="F:tRNA-guanosine(34) queuine transglycosylase activity"/>
    <property type="evidence" value="ECO:0007669"/>
    <property type="project" value="UniProtKB-UniRule"/>
</dbReference>
<dbReference type="FunFam" id="3.20.20.105:FF:000001">
    <property type="entry name" value="Queuine tRNA-ribosyltransferase"/>
    <property type="match status" value="1"/>
</dbReference>
<feature type="binding site" evidence="7">
    <location>
        <position position="307"/>
    </location>
    <ligand>
        <name>Zn(2+)</name>
        <dbReference type="ChEBI" id="CHEBI:29105"/>
    </ligand>
</feature>
<evidence type="ECO:0000256" key="1">
    <source>
        <dbReference type="ARBA" id="ARBA00004691"/>
    </source>
</evidence>
<feature type="active site" description="Nucleophile" evidence="7">
    <location>
        <position position="264"/>
    </location>
</feature>
<keyword evidence="3 7" id="KW-0808">Transferase</keyword>
<sequence length="369" mass="39831">MAISFTLHATDGAARAGTVHTPHGDVSTPAFMPVGTQGTVKGLTPEMVRDAGAHILLGNTYHLALRPGDEIVRDLGGLHTFMNWNRPILTDSGGFQVFSLAGQVKITDHGAKFKSHIDGSPLELTPERAVEIQQNLGSDIAMVLDECPPADGAPEVIRRAVTRSIKWAERCKRHHSRPDQAQFAIVQGGLNLDLRAECAKELVAMDFPGYALGGFSVGEAPEAMHAALPACAACLPEHKPRYLMGVGRPQDLLAGVASGIDMFDCVMPTRNGRNALAFTDEGPVRLRNAKHRRDPKPLMSGCGCYCCANYSRGYLHHLFAAEEMLGPTLLSLHNISFYLNLMAGARDAIRAGRFAEFRAGCLARWTPAS</sequence>
<feature type="binding site" evidence="7">
    <location>
        <position position="302"/>
    </location>
    <ligand>
        <name>Zn(2+)</name>
        <dbReference type="ChEBI" id="CHEBI:29105"/>
    </ligand>
</feature>
<keyword evidence="7" id="KW-0479">Metal-binding</keyword>
<feature type="binding site" evidence="7">
    <location>
        <position position="145"/>
    </location>
    <ligand>
        <name>substrate</name>
    </ligand>
</feature>
<dbReference type="HAMAP" id="MF_00168">
    <property type="entry name" value="Q_tRNA_Tgt"/>
    <property type="match status" value="1"/>
</dbReference>
<keyword evidence="10" id="KW-1185">Reference proteome</keyword>
<evidence type="ECO:0000256" key="6">
    <source>
        <dbReference type="ARBA" id="ARBA00050112"/>
    </source>
</evidence>
<feature type="region of interest" description="RNA binding; important for wobble base 34 recognition" evidence="7">
    <location>
        <begin position="269"/>
        <end position="273"/>
    </location>
</feature>
<dbReference type="PANTHER" id="PTHR46499:SF1">
    <property type="entry name" value="QUEUINE TRNA-RIBOSYLTRANSFERASE"/>
    <property type="match status" value="1"/>
</dbReference>
<organism evidence="9 10">
    <name type="scientific">Gemmata obscuriglobus</name>
    <dbReference type="NCBI Taxonomy" id="114"/>
    <lineage>
        <taxon>Bacteria</taxon>
        <taxon>Pseudomonadati</taxon>
        <taxon>Planctomycetota</taxon>
        <taxon>Planctomycetia</taxon>
        <taxon>Gemmatales</taxon>
        <taxon>Gemmataceae</taxon>
        <taxon>Gemmata</taxon>
    </lineage>
</organism>
<comment type="catalytic activity">
    <reaction evidence="6 7">
        <text>7-aminomethyl-7-carbaguanine + guanosine(34) in tRNA = 7-aminomethyl-7-carbaguanosine(34) in tRNA + guanine</text>
        <dbReference type="Rhea" id="RHEA:24104"/>
        <dbReference type="Rhea" id="RHEA-COMP:10341"/>
        <dbReference type="Rhea" id="RHEA-COMP:10342"/>
        <dbReference type="ChEBI" id="CHEBI:16235"/>
        <dbReference type="ChEBI" id="CHEBI:58703"/>
        <dbReference type="ChEBI" id="CHEBI:74269"/>
        <dbReference type="ChEBI" id="CHEBI:82833"/>
        <dbReference type="EC" id="2.4.2.29"/>
    </reaction>
</comment>
<dbReference type="AlphaFoldDB" id="A0A2Z3H869"/>
<feature type="active site" description="Proton acceptor" evidence="7">
    <location>
        <position position="91"/>
    </location>
</feature>
<comment type="pathway">
    <text evidence="1 7">tRNA modification; tRNA-queuosine biosynthesis.</text>
</comment>
<dbReference type="PANTHER" id="PTHR46499">
    <property type="entry name" value="QUEUINE TRNA-RIBOSYLTRANSFERASE"/>
    <property type="match status" value="1"/>
</dbReference>
<dbReference type="NCBIfam" id="TIGR00430">
    <property type="entry name" value="Q_tRNA_tgt"/>
    <property type="match status" value="1"/>
</dbReference>
<keyword evidence="4 7" id="KW-0819">tRNA processing</keyword>
<evidence type="ECO:0000256" key="4">
    <source>
        <dbReference type="ARBA" id="ARBA00022694"/>
    </source>
</evidence>
<proteinExistence type="inferred from homology"/>
<dbReference type="KEGG" id="gog:C1280_31515"/>
<evidence type="ECO:0000256" key="7">
    <source>
        <dbReference type="HAMAP-Rule" id="MF_00168"/>
    </source>
</evidence>
<feature type="binding site" evidence="7">
    <location>
        <position position="187"/>
    </location>
    <ligand>
        <name>substrate</name>
    </ligand>
</feature>
<dbReference type="RefSeq" id="WP_010040057.1">
    <property type="nucleotide sequence ID" value="NZ_CP025958.1"/>
</dbReference>
<feature type="binding site" evidence="7">
    <location>
        <position position="304"/>
    </location>
    <ligand>
        <name>Zn(2+)</name>
        <dbReference type="ChEBI" id="CHEBI:29105"/>
    </ligand>
</feature>
<dbReference type="InterPro" id="IPR004803">
    <property type="entry name" value="TGT"/>
</dbReference>
<dbReference type="SUPFAM" id="SSF51713">
    <property type="entry name" value="tRNA-guanine transglycosylase"/>
    <property type="match status" value="1"/>
</dbReference>
<feature type="region of interest" description="RNA binding" evidence="7">
    <location>
        <begin position="245"/>
        <end position="251"/>
    </location>
</feature>
<evidence type="ECO:0000256" key="2">
    <source>
        <dbReference type="ARBA" id="ARBA00022676"/>
    </source>
</evidence>
<feature type="binding site" evidence="7">
    <location>
        <position position="333"/>
    </location>
    <ligand>
        <name>Zn(2+)</name>
        <dbReference type="ChEBI" id="CHEBI:29105"/>
    </ligand>
</feature>
<feature type="domain" description="tRNA-guanine(15) transglycosylase-like" evidence="8">
    <location>
        <begin position="13"/>
        <end position="365"/>
    </location>
</feature>
<keyword evidence="2 7" id="KW-0328">Glycosyltransferase</keyword>
<feature type="binding site" evidence="7">
    <location>
        <begin position="91"/>
        <end position="95"/>
    </location>
    <ligand>
        <name>substrate</name>
    </ligand>
</feature>
<accession>A0A2Z3H869</accession>